<comment type="catalytic activity">
    <reaction evidence="1">
        <text>Endonucleolytic cleavage of DNA to give specific double-stranded fragments with terminal 5'-phosphates.</text>
        <dbReference type="EC" id="3.1.21.4"/>
    </reaction>
</comment>
<dbReference type="EC" id="3.1.21.4" evidence="1"/>
<comment type="similarity">
    <text evidence="1">Belongs to the DpnII type II restriction endonuclease family.</text>
</comment>
<comment type="caution">
    <text evidence="3">The sequence shown here is derived from an EMBL/GenBank/DDBJ whole genome shotgun (WGS) entry which is preliminary data.</text>
</comment>
<evidence type="ECO:0000313" key="3">
    <source>
        <dbReference type="EMBL" id="NMA44913.1"/>
    </source>
</evidence>
<name>A0A7K4C087_9ARCH</name>
<accession>A0A7K4C087</accession>
<gene>
    <name evidence="3" type="ORF">GX950_03840</name>
</gene>
<feature type="domain" description="Restriction endonuclease type II DpnII-like" evidence="2">
    <location>
        <begin position="18"/>
        <end position="302"/>
    </location>
</feature>
<evidence type="ECO:0000256" key="1">
    <source>
        <dbReference type="PIRNR" id="PIRNR016080"/>
    </source>
</evidence>
<dbReference type="PIRSF" id="PIRSF016080">
    <property type="entry name" value="Restrict_endonuc_II_DpmII"/>
    <property type="match status" value="1"/>
</dbReference>
<dbReference type="Pfam" id="PF04556">
    <property type="entry name" value="DpnII"/>
    <property type="match status" value="1"/>
</dbReference>
<keyword evidence="1" id="KW-0680">Restriction system</keyword>
<organism evidence="3 4">
    <name type="scientific">Candidatus Iainarchaeum sp</name>
    <dbReference type="NCBI Taxonomy" id="3101447"/>
    <lineage>
        <taxon>Archaea</taxon>
        <taxon>Candidatus Iainarchaeota</taxon>
        <taxon>Candidatus Iainarchaeia</taxon>
        <taxon>Candidatus Iainarchaeales</taxon>
        <taxon>Candidatus Iainarchaeaceae</taxon>
        <taxon>Candidatus Iainarchaeum</taxon>
    </lineage>
</organism>
<sequence>MEYLKNYKKNKLEKNEVFKYFINNLKSSTKIWTYFVNWKKVNINVKNINIELNLLNSLIGSTDLDNEFMTLIKKYPSVVKTIPILLAIRENNIEIIKDHKNNDLSYIKFDFNQTDLTDAETKKYLLFLKNTGLVDLFYDKKIKNFVDYVFGVEVGLDSNGRKNRTGTTMEEIVEAFIKKLILKNNDLDYFPKATATKIKEKWNLKVEFQKSERIFDFAIFNKKTKRLFLIETNFFNGGGSKLKSVCGEFKSLFNELKNQKIEFIWITDGKGWASTSRPLEETFNNNKFVFNLNLLEKGCLEEVLLNN</sequence>
<dbReference type="AlphaFoldDB" id="A0A7K4C087"/>
<dbReference type="GO" id="GO:0009036">
    <property type="term" value="F:type II site-specific deoxyribonuclease activity"/>
    <property type="evidence" value="ECO:0007669"/>
    <property type="project" value="UniProtKB-UniRule"/>
</dbReference>
<comment type="function">
    <text evidence="1">A P subtype restriction enzyme that recognizes the double-stranded unmethylated sequence 5'-GATC-3'.</text>
</comment>
<dbReference type="EMBL" id="JAAZKV010000033">
    <property type="protein sequence ID" value="NMA44913.1"/>
    <property type="molecule type" value="Genomic_DNA"/>
</dbReference>
<dbReference type="GO" id="GO:0009307">
    <property type="term" value="P:DNA restriction-modification system"/>
    <property type="evidence" value="ECO:0007669"/>
    <property type="project" value="UniProtKB-UniRule"/>
</dbReference>
<dbReference type="Proteomes" id="UP000526302">
    <property type="component" value="Unassembled WGS sequence"/>
</dbReference>
<keyword evidence="1" id="KW-0378">Hydrolase</keyword>
<proteinExistence type="inferred from homology"/>
<dbReference type="InterPro" id="IPR021191">
    <property type="entry name" value="Restrct_endonuc_II_DpnII"/>
</dbReference>
<keyword evidence="1 3" id="KW-0255">Endonuclease</keyword>
<reference evidence="3 4" key="1">
    <citation type="journal article" date="2020" name="Biotechnol. Biofuels">
        <title>New insights from the biogas microbiome by comprehensive genome-resolved metagenomics of nearly 1600 species originating from multiple anaerobic digesters.</title>
        <authorList>
            <person name="Campanaro S."/>
            <person name="Treu L."/>
            <person name="Rodriguez-R L.M."/>
            <person name="Kovalovszki A."/>
            <person name="Ziels R.M."/>
            <person name="Maus I."/>
            <person name="Zhu X."/>
            <person name="Kougias P.G."/>
            <person name="Basile A."/>
            <person name="Luo G."/>
            <person name="Schluter A."/>
            <person name="Konstantinidis K.T."/>
            <person name="Angelidaki I."/>
        </authorList>
    </citation>
    <scope>NUCLEOTIDE SEQUENCE [LARGE SCALE GENOMIC DNA]</scope>
    <source>
        <strain evidence="3">AS22ysBPME_79</strain>
    </source>
</reference>
<evidence type="ECO:0000313" key="4">
    <source>
        <dbReference type="Proteomes" id="UP000526302"/>
    </source>
</evidence>
<protein>
    <recommendedName>
        <fullName evidence="1">Type-2 restriction enzyme</fullName>
        <ecNumber evidence="1">3.1.21.4</ecNumber>
    </recommendedName>
</protein>
<dbReference type="InterPro" id="IPR007637">
    <property type="entry name" value="Restrct_endonuc_II_DpnII-like"/>
</dbReference>
<keyword evidence="1" id="KW-0540">Nuclease</keyword>
<dbReference type="GO" id="GO:0003677">
    <property type="term" value="F:DNA binding"/>
    <property type="evidence" value="ECO:0007669"/>
    <property type="project" value="UniProtKB-UniRule"/>
</dbReference>
<evidence type="ECO:0000259" key="2">
    <source>
        <dbReference type="Pfam" id="PF04556"/>
    </source>
</evidence>